<gene>
    <name evidence="3" type="ORF">Ae201684_001920</name>
</gene>
<dbReference type="AlphaFoldDB" id="A0A6G0XSR4"/>
<feature type="chain" id="PRO_5026226294" description="THH1/TOM1/TOM3 domain-containing protein" evidence="2">
    <location>
        <begin position="16"/>
        <end position="121"/>
    </location>
</feature>
<organism evidence="3 4">
    <name type="scientific">Aphanomyces euteiches</name>
    <dbReference type="NCBI Taxonomy" id="100861"/>
    <lineage>
        <taxon>Eukaryota</taxon>
        <taxon>Sar</taxon>
        <taxon>Stramenopiles</taxon>
        <taxon>Oomycota</taxon>
        <taxon>Saprolegniomycetes</taxon>
        <taxon>Saprolegniales</taxon>
        <taxon>Verrucalvaceae</taxon>
        <taxon>Aphanomyces</taxon>
    </lineage>
</organism>
<dbReference type="Proteomes" id="UP000481153">
    <property type="component" value="Unassembled WGS sequence"/>
</dbReference>
<keyword evidence="2" id="KW-0732">Signal</keyword>
<evidence type="ECO:0000313" key="3">
    <source>
        <dbReference type="EMBL" id="KAF0743449.1"/>
    </source>
</evidence>
<name>A0A6G0XSR4_9STRA</name>
<evidence type="ECO:0000256" key="2">
    <source>
        <dbReference type="SAM" id="SignalP"/>
    </source>
</evidence>
<sequence>MVVYLVFVFSSMCLAQSADLAAVNLLAPKLTIPLHLVIAFVYTVAFASAVLAYKRQFSTTSSPATSPTTAHAPESRWNDALIAFMNFLQIASQSYQAFVIFNDLTRLGAILSYALLVLLCP</sequence>
<comment type="caution">
    <text evidence="3">The sequence shown here is derived from an EMBL/GenBank/DDBJ whole genome shotgun (WGS) entry which is preliminary data.</text>
</comment>
<feature type="transmembrane region" description="Helical" evidence="1">
    <location>
        <begin position="33"/>
        <end position="53"/>
    </location>
</feature>
<dbReference type="EMBL" id="VJMJ01000017">
    <property type="protein sequence ID" value="KAF0743449.1"/>
    <property type="molecule type" value="Genomic_DNA"/>
</dbReference>
<evidence type="ECO:0000256" key="1">
    <source>
        <dbReference type="SAM" id="Phobius"/>
    </source>
</evidence>
<keyword evidence="4" id="KW-1185">Reference proteome</keyword>
<proteinExistence type="predicted"/>
<accession>A0A6G0XSR4</accession>
<protein>
    <recommendedName>
        <fullName evidence="5">THH1/TOM1/TOM3 domain-containing protein</fullName>
    </recommendedName>
</protein>
<keyword evidence="1" id="KW-1133">Transmembrane helix</keyword>
<evidence type="ECO:0008006" key="5">
    <source>
        <dbReference type="Google" id="ProtNLM"/>
    </source>
</evidence>
<keyword evidence="1" id="KW-0812">Transmembrane</keyword>
<feature type="signal peptide" evidence="2">
    <location>
        <begin position="1"/>
        <end position="15"/>
    </location>
</feature>
<evidence type="ECO:0000313" key="4">
    <source>
        <dbReference type="Proteomes" id="UP000481153"/>
    </source>
</evidence>
<dbReference type="VEuPathDB" id="FungiDB:AeMF1_021176"/>
<reference evidence="3 4" key="1">
    <citation type="submission" date="2019-07" db="EMBL/GenBank/DDBJ databases">
        <title>Genomics analysis of Aphanomyces spp. identifies a new class of oomycete effector associated with host adaptation.</title>
        <authorList>
            <person name="Gaulin E."/>
        </authorList>
    </citation>
    <scope>NUCLEOTIDE SEQUENCE [LARGE SCALE GENOMIC DNA]</scope>
    <source>
        <strain evidence="3 4">ATCC 201684</strain>
    </source>
</reference>
<keyword evidence="1" id="KW-0472">Membrane</keyword>